<dbReference type="InterPro" id="IPR011545">
    <property type="entry name" value="DEAD/DEAH_box_helicase_dom"/>
</dbReference>
<accession>A0AAP4F535</accession>
<dbReference type="SMART" id="SM00490">
    <property type="entry name" value="HELICc"/>
    <property type="match status" value="1"/>
</dbReference>
<dbReference type="GO" id="GO:0005829">
    <property type="term" value="C:cytosol"/>
    <property type="evidence" value="ECO:0007669"/>
    <property type="project" value="TreeGrafter"/>
</dbReference>
<evidence type="ECO:0000259" key="8">
    <source>
        <dbReference type="PROSITE" id="PS51192"/>
    </source>
</evidence>
<dbReference type="SMART" id="SM00487">
    <property type="entry name" value="DEXDc"/>
    <property type="match status" value="1"/>
</dbReference>
<dbReference type="RefSeq" id="WP_284571426.1">
    <property type="nucleotide sequence ID" value="NZ_JASNTY010000012.1"/>
</dbReference>
<evidence type="ECO:0000256" key="4">
    <source>
        <dbReference type="ARBA" id="ARBA00022840"/>
    </source>
</evidence>
<evidence type="ECO:0000313" key="11">
    <source>
        <dbReference type="EMBL" id="MDK4306494.1"/>
    </source>
</evidence>
<keyword evidence="3 6" id="KW-0347">Helicase</keyword>
<keyword evidence="1 6" id="KW-0547">Nucleotide-binding</keyword>
<dbReference type="AlphaFoldDB" id="A0AAP4F535"/>
<dbReference type="Proteomes" id="UP001239759">
    <property type="component" value="Unassembled WGS sequence"/>
</dbReference>
<feature type="region of interest" description="Disordered" evidence="7">
    <location>
        <begin position="415"/>
        <end position="449"/>
    </location>
</feature>
<dbReference type="InterPro" id="IPR044742">
    <property type="entry name" value="DEAD/DEAH_RhlB"/>
</dbReference>
<sequence>MSSRNVSTPPATPTFAELGVAAEICEALADDGIHHTFAIQELSLPLALDGKDLIGQARTGMGKTLGFGIPLLDRVFDDADIPELDGTPRALVIVPTRELASQVGADLSRASRYTPVRTLTIYGGASIEKQVEQIENGVDVVVGTPGRVLDLHQRGYLQLGRVAICVLDEADEMLDLGFLPDIERIFQALQPKAPAETPARRVHTMLFSATMPGQIKALTRKFQHKPIHIHAEDPSASATHTSTRQVVFQAHQLDKLAVVSRILQSPGREQAVVFTRTKRSAAFLANDLSELGFRVAAVHGDLNQAQREKALAALRAHSVDVLVATDVAARGIDIDSITHVINYHLPDDAMTFVHRIGRTGRAGKTGTAVTLVGLEEVSKWRVINDELALGQPTPPEWFSTSTELADAFGLPSDISNRVGPATQVIGVDPDRHRKKRTGDSRGPRQKPKR</sequence>
<evidence type="ECO:0000256" key="2">
    <source>
        <dbReference type="ARBA" id="ARBA00022801"/>
    </source>
</evidence>
<dbReference type="InterPro" id="IPR050079">
    <property type="entry name" value="DEAD_box_RNA_helicase"/>
</dbReference>
<dbReference type="Pfam" id="PF00270">
    <property type="entry name" value="DEAD"/>
    <property type="match status" value="1"/>
</dbReference>
<feature type="domain" description="Helicase ATP-binding" evidence="8">
    <location>
        <begin position="44"/>
        <end position="229"/>
    </location>
</feature>
<reference evidence="11 13" key="1">
    <citation type="submission" date="2023-05" db="EMBL/GenBank/DDBJ databases">
        <title>Metabolic capabilities are highly conserved among human nasal-associated Corynebacterium species in pangenomic analyses.</title>
        <authorList>
            <person name="Tran T.H."/>
            <person name="Roberts A.Q."/>
            <person name="Escapa I.F."/>
            <person name="Gao W."/>
            <person name="Conlan S."/>
            <person name="Kong H."/>
            <person name="Segre J.A."/>
            <person name="Kelly M.S."/>
            <person name="Lemon K.P."/>
        </authorList>
    </citation>
    <scope>NUCLEOTIDE SEQUENCE</scope>
    <source>
        <strain evidence="11">KPL2773</strain>
        <strain evidence="10 13">KPL3772</strain>
    </source>
</reference>
<dbReference type="Gene3D" id="3.40.50.300">
    <property type="entry name" value="P-loop containing nucleotide triphosphate hydrolases"/>
    <property type="match status" value="2"/>
</dbReference>
<dbReference type="PROSITE" id="PS51192">
    <property type="entry name" value="HELICASE_ATP_BIND_1"/>
    <property type="match status" value="1"/>
</dbReference>
<dbReference type="SUPFAM" id="SSF52540">
    <property type="entry name" value="P-loop containing nucleoside triphosphate hydrolases"/>
    <property type="match status" value="1"/>
</dbReference>
<protein>
    <submittedName>
        <fullName evidence="11">DEAD/DEAH box helicase</fullName>
        <ecNumber evidence="11">3.6.4.-</ecNumber>
    </submittedName>
</protein>
<comment type="caution">
    <text evidence="11">The sequence shown here is derived from an EMBL/GenBank/DDBJ whole genome shotgun (WGS) entry which is preliminary data.</text>
</comment>
<dbReference type="CDD" id="cd18787">
    <property type="entry name" value="SF2_C_DEAD"/>
    <property type="match status" value="1"/>
</dbReference>
<evidence type="ECO:0000313" key="10">
    <source>
        <dbReference type="EMBL" id="MDK4290967.1"/>
    </source>
</evidence>
<dbReference type="GO" id="GO:0016787">
    <property type="term" value="F:hydrolase activity"/>
    <property type="evidence" value="ECO:0007669"/>
    <property type="project" value="UniProtKB-KW"/>
</dbReference>
<name>A0AAP4F535_9CORY</name>
<keyword evidence="4 6" id="KW-0067">ATP-binding</keyword>
<evidence type="ECO:0000256" key="3">
    <source>
        <dbReference type="ARBA" id="ARBA00022806"/>
    </source>
</evidence>
<dbReference type="PANTHER" id="PTHR47959">
    <property type="entry name" value="ATP-DEPENDENT RNA HELICASE RHLE-RELATED"/>
    <property type="match status" value="1"/>
</dbReference>
<dbReference type="EMBL" id="JASNVH010000003">
    <property type="protein sequence ID" value="MDK4306494.1"/>
    <property type="molecule type" value="Genomic_DNA"/>
</dbReference>
<dbReference type="InterPro" id="IPR014001">
    <property type="entry name" value="Helicase_ATP-bd"/>
</dbReference>
<dbReference type="GO" id="GO:0003676">
    <property type="term" value="F:nucleic acid binding"/>
    <property type="evidence" value="ECO:0007669"/>
    <property type="project" value="InterPro"/>
</dbReference>
<keyword evidence="2 6" id="KW-0378">Hydrolase</keyword>
<dbReference type="GO" id="GO:0003724">
    <property type="term" value="F:RNA helicase activity"/>
    <property type="evidence" value="ECO:0007669"/>
    <property type="project" value="UniProtKB-ARBA"/>
</dbReference>
<feature type="domain" description="Helicase C-terminal" evidence="9">
    <location>
        <begin position="257"/>
        <end position="402"/>
    </location>
</feature>
<evidence type="ECO:0000256" key="5">
    <source>
        <dbReference type="ARBA" id="ARBA00038437"/>
    </source>
</evidence>
<evidence type="ECO:0000259" key="9">
    <source>
        <dbReference type="PROSITE" id="PS51194"/>
    </source>
</evidence>
<dbReference type="CDD" id="cd00268">
    <property type="entry name" value="DEADc"/>
    <property type="match status" value="1"/>
</dbReference>
<evidence type="ECO:0000256" key="6">
    <source>
        <dbReference type="RuleBase" id="RU000492"/>
    </source>
</evidence>
<dbReference type="Pfam" id="PF00271">
    <property type="entry name" value="Helicase_C"/>
    <property type="match status" value="1"/>
</dbReference>
<evidence type="ECO:0000313" key="12">
    <source>
        <dbReference type="Proteomes" id="UP001224412"/>
    </source>
</evidence>
<evidence type="ECO:0000313" key="13">
    <source>
        <dbReference type="Proteomes" id="UP001239759"/>
    </source>
</evidence>
<dbReference type="PROSITE" id="PS00039">
    <property type="entry name" value="DEAD_ATP_HELICASE"/>
    <property type="match status" value="1"/>
</dbReference>
<dbReference type="PROSITE" id="PS51194">
    <property type="entry name" value="HELICASE_CTER"/>
    <property type="match status" value="1"/>
</dbReference>
<dbReference type="InterPro" id="IPR001650">
    <property type="entry name" value="Helicase_C-like"/>
</dbReference>
<dbReference type="GO" id="GO:0005524">
    <property type="term" value="F:ATP binding"/>
    <property type="evidence" value="ECO:0007669"/>
    <property type="project" value="UniProtKB-KW"/>
</dbReference>
<dbReference type="EC" id="3.6.4.-" evidence="11"/>
<keyword evidence="13" id="KW-1185">Reference proteome</keyword>
<dbReference type="InterPro" id="IPR027417">
    <property type="entry name" value="P-loop_NTPase"/>
</dbReference>
<gene>
    <name evidence="10" type="ORF">QPX23_09615</name>
    <name evidence="11" type="ORF">QPX42_02855</name>
</gene>
<organism evidence="11 12">
    <name type="scientific">Corynebacterium pseudodiphtheriticum</name>
    <dbReference type="NCBI Taxonomy" id="37637"/>
    <lineage>
        <taxon>Bacteria</taxon>
        <taxon>Bacillati</taxon>
        <taxon>Actinomycetota</taxon>
        <taxon>Actinomycetes</taxon>
        <taxon>Mycobacteriales</taxon>
        <taxon>Corynebacteriaceae</taxon>
        <taxon>Corynebacterium</taxon>
    </lineage>
</organism>
<dbReference type="InterPro" id="IPR000629">
    <property type="entry name" value="RNA-helicase_DEAD-box_CS"/>
</dbReference>
<evidence type="ECO:0000256" key="1">
    <source>
        <dbReference type="ARBA" id="ARBA00022741"/>
    </source>
</evidence>
<evidence type="ECO:0000256" key="7">
    <source>
        <dbReference type="SAM" id="MobiDB-lite"/>
    </source>
</evidence>
<comment type="similarity">
    <text evidence="5 6">Belongs to the DEAD box helicase family.</text>
</comment>
<dbReference type="Proteomes" id="UP001224412">
    <property type="component" value="Unassembled WGS sequence"/>
</dbReference>
<proteinExistence type="inferred from homology"/>
<dbReference type="EMBL" id="JASNUQ010000019">
    <property type="protein sequence ID" value="MDK4290967.1"/>
    <property type="molecule type" value="Genomic_DNA"/>
</dbReference>
<dbReference type="PANTHER" id="PTHR47959:SF13">
    <property type="entry name" value="ATP-DEPENDENT RNA HELICASE RHLE"/>
    <property type="match status" value="1"/>
</dbReference>